<accession>A0AAD3XYK5</accession>
<comment type="caution">
    <text evidence="1">The sequence shown here is derived from an EMBL/GenBank/DDBJ whole genome shotgun (WGS) entry which is preliminary data.</text>
</comment>
<organism evidence="1 2">
    <name type="scientific">Nepenthes gracilis</name>
    <name type="common">Slender pitcher plant</name>
    <dbReference type="NCBI Taxonomy" id="150966"/>
    <lineage>
        <taxon>Eukaryota</taxon>
        <taxon>Viridiplantae</taxon>
        <taxon>Streptophyta</taxon>
        <taxon>Embryophyta</taxon>
        <taxon>Tracheophyta</taxon>
        <taxon>Spermatophyta</taxon>
        <taxon>Magnoliopsida</taxon>
        <taxon>eudicotyledons</taxon>
        <taxon>Gunneridae</taxon>
        <taxon>Pentapetalae</taxon>
        <taxon>Caryophyllales</taxon>
        <taxon>Nepenthaceae</taxon>
        <taxon>Nepenthes</taxon>
    </lineage>
</organism>
<evidence type="ECO:0000313" key="1">
    <source>
        <dbReference type="EMBL" id="GMH20761.1"/>
    </source>
</evidence>
<dbReference type="EMBL" id="BSYO01000022">
    <property type="protein sequence ID" value="GMH20761.1"/>
    <property type="molecule type" value="Genomic_DNA"/>
</dbReference>
<dbReference type="AlphaFoldDB" id="A0AAD3XYK5"/>
<keyword evidence="2" id="KW-1185">Reference proteome</keyword>
<sequence>MRLNRLTVSRGISTCVSWVMDTGKLEGPLELVALPSSISDKHEFALPLFQMLGHPFTSNKQLTIVLQSLIL</sequence>
<protein>
    <submittedName>
        <fullName evidence="1">Uncharacterized protein</fullName>
    </submittedName>
</protein>
<dbReference type="Proteomes" id="UP001279734">
    <property type="component" value="Unassembled WGS sequence"/>
</dbReference>
<gene>
    <name evidence="1" type="ORF">Nepgr_022603</name>
</gene>
<evidence type="ECO:0000313" key="2">
    <source>
        <dbReference type="Proteomes" id="UP001279734"/>
    </source>
</evidence>
<proteinExistence type="predicted"/>
<name>A0AAD3XYK5_NEPGR</name>
<reference evidence="1" key="1">
    <citation type="submission" date="2023-05" db="EMBL/GenBank/DDBJ databases">
        <title>Nepenthes gracilis genome sequencing.</title>
        <authorList>
            <person name="Fukushima K."/>
        </authorList>
    </citation>
    <scope>NUCLEOTIDE SEQUENCE</scope>
    <source>
        <strain evidence="1">SING2019-196</strain>
    </source>
</reference>